<organism evidence="9 10">
    <name type="scientific">Sulfoacidibacillus ferrooxidans</name>
    <dbReference type="NCBI Taxonomy" id="2005001"/>
    <lineage>
        <taxon>Bacteria</taxon>
        <taxon>Bacillati</taxon>
        <taxon>Bacillota</taxon>
        <taxon>Bacilli</taxon>
        <taxon>Bacillales</taxon>
        <taxon>Alicyclobacillaceae</taxon>
        <taxon>Sulfoacidibacillus</taxon>
    </lineage>
</organism>
<dbReference type="RefSeq" id="WP_241716363.1">
    <property type="nucleotide sequence ID" value="NZ_JALBUF010000017.1"/>
</dbReference>
<proteinExistence type="inferred from homology"/>
<dbReference type="NCBIfam" id="TIGR00912">
    <property type="entry name" value="2A0309"/>
    <property type="match status" value="1"/>
</dbReference>
<evidence type="ECO:0000256" key="2">
    <source>
        <dbReference type="ARBA" id="ARBA00007998"/>
    </source>
</evidence>
<dbReference type="InterPro" id="IPR004761">
    <property type="entry name" value="Spore_GerAB"/>
</dbReference>
<evidence type="ECO:0000256" key="6">
    <source>
        <dbReference type="ARBA" id="ARBA00022989"/>
    </source>
</evidence>
<feature type="transmembrane region" description="Helical" evidence="8">
    <location>
        <begin position="339"/>
        <end position="357"/>
    </location>
</feature>
<reference evidence="9" key="1">
    <citation type="submission" date="2022-03" db="EMBL/GenBank/DDBJ databases">
        <title>Draft Genome Sequence of Firmicute Strain S0AB, a Heterotrophic Iron/Sulfur-Oxidizing Extreme Acidophile.</title>
        <authorList>
            <person name="Vergara E."/>
            <person name="Pakostova E."/>
            <person name="Johnson D.B."/>
            <person name="Holmes D.S."/>
        </authorList>
    </citation>
    <scope>NUCLEOTIDE SEQUENCE</scope>
    <source>
        <strain evidence="9">S0AB</strain>
    </source>
</reference>
<evidence type="ECO:0000256" key="4">
    <source>
        <dbReference type="ARBA" id="ARBA00022544"/>
    </source>
</evidence>
<evidence type="ECO:0000313" key="10">
    <source>
        <dbReference type="Proteomes" id="UP001139263"/>
    </source>
</evidence>
<feature type="transmembrane region" description="Helical" evidence="8">
    <location>
        <begin position="269"/>
        <end position="293"/>
    </location>
</feature>
<feature type="transmembrane region" description="Helical" evidence="8">
    <location>
        <begin position="115"/>
        <end position="135"/>
    </location>
</feature>
<feature type="transmembrane region" description="Helical" evidence="8">
    <location>
        <begin position="218"/>
        <end position="238"/>
    </location>
</feature>
<gene>
    <name evidence="9" type="ORF">MM817_02864</name>
</gene>
<dbReference type="Proteomes" id="UP001139263">
    <property type="component" value="Unassembled WGS sequence"/>
</dbReference>
<feature type="transmembrane region" description="Helical" evidence="8">
    <location>
        <begin position="186"/>
        <end position="206"/>
    </location>
</feature>
<dbReference type="AlphaFoldDB" id="A0A9X1VEJ3"/>
<evidence type="ECO:0000256" key="3">
    <source>
        <dbReference type="ARBA" id="ARBA00022448"/>
    </source>
</evidence>
<evidence type="ECO:0000256" key="1">
    <source>
        <dbReference type="ARBA" id="ARBA00004141"/>
    </source>
</evidence>
<feature type="transmembrane region" description="Helical" evidence="8">
    <location>
        <begin position="42"/>
        <end position="61"/>
    </location>
</feature>
<dbReference type="PANTHER" id="PTHR34975">
    <property type="entry name" value="SPORE GERMINATION PROTEIN A2"/>
    <property type="match status" value="1"/>
</dbReference>
<comment type="similarity">
    <text evidence="2">Belongs to the amino acid-polyamine-organocation (APC) superfamily. Spore germination protein (SGP) (TC 2.A.3.9) family.</text>
</comment>
<evidence type="ECO:0000313" key="9">
    <source>
        <dbReference type="EMBL" id="MCI0184567.1"/>
    </source>
</evidence>
<keyword evidence="10" id="KW-1185">Reference proteome</keyword>
<dbReference type="GO" id="GO:0009847">
    <property type="term" value="P:spore germination"/>
    <property type="evidence" value="ECO:0007669"/>
    <property type="project" value="InterPro"/>
</dbReference>
<feature type="transmembrane region" description="Helical" evidence="8">
    <location>
        <begin position="147"/>
        <end position="166"/>
    </location>
</feature>
<comment type="caution">
    <text evidence="9">The sequence shown here is derived from an EMBL/GenBank/DDBJ whole genome shotgun (WGS) entry which is preliminary data.</text>
</comment>
<dbReference type="EMBL" id="JALBUF010000017">
    <property type="protein sequence ID" value="MCI0184567.1"/>
    <property type="molecule type" value="Genomic_DNA"/>
</dbReference>
<keyword evidence="7 8" id="KW-0472">Membrane</keyword>
<comment type="subcellular location">
    <subcellularLocation>
        <location evidence="1">Membrane</location>
        <topology evidence="1">Multi-pass membrane protein</topology>
    </subcellularLocation>
</comment>
<keyword evidence="5 8" id="KW-0812">Transmembrane</keyword>
<keyword evidence="4" id="KW-0309">Germination</keyword>
<protein>
    <submittedName>
        <fullName evidence="9">Uncharacterized protein</fullName>
    </submittedName>
</protein>
<evidence type="ECO:0000256" key="8">
    <source>
        <dbReference type="SAM" id="Phobius"/>
    </source>
</evidence>
<evidence type="ECO:0000256" key="5">
    <source>
        <dbReference type="ARBA" id="ARBA00022692"/>
    </source>
</evidence>
<keyword evidence="6 8" id="KW-1133">Transmembrane helix</keyword>
<keyword evidence="3" id="KW-0813">Transport</keyword>
<evidence type="ECO:0000256" key="7">
    <source>
        <dbReference type="ARBA" id="ARBA00023136"/>
    </source>
</evidence>
<accession>A0A9X1VEJ3</accession>
<dbReference type="Pfam" id="PF03845">
    <property type="entry name" value="Spore_permease"/>
    <property type="match status" value="1"/>
</dbReference>
<feature type="transmembrane region" description="Helical" evidence="8">
    <location>
        <begin position="12"/>
        <end position="36"/>
    </location>
</feature>
<sequence>MIKDGHISPMQLISLFFILIVGKEMNSSILILIHAGHNAAELLLMISQMIMVIVIACMLPLCKDPSKNLFDHFFDYFGPIVGFVFSLIMFVALMLDLSINVTFDLEQIRSIFLPTTPIALIVFILVLSMIIPVYYGIEVLGRTSLFMLYFIGVTILFTIVFSLSNANLNNIPPVFGPGMGALLKQGIVHVGFFGELIAYLMMRPYLRSYSSFKRSFYFVSGSTLIIGVLQVLSVQFVFPYPSNDQLFFPLIEMAKLIYFGRFIQHVESIYAVAWLVAMCVRLSFMMYVLSVAAASMVRATNYRRFVPSIAALVFYIALLPSTLSDAIDFKDVVLEQRLPFLYGTILILFIIVGYFKLWRNKRADTKKAKLQSA</sequence>
<dbReference type="PANTHER" id="PTHR34975:SF2">
    <property type="entry name" value="SPORE GERMINATION PROTEIN A2"/>
    <property type="match status" value="1"/>
</dbReference>
<dbReference type="GO" id="GO:0016020">
    <property type="term" value="C:membrane"/>
    <property type="evidence" value="ECO:0007669"/>
    <property type="project" value="UniProtKB-SubCell"/>
</dbReference>
<feature type="transmembrane region" description="Helical" evidence="8">
    <location>
        <begin position="73"/>
        <end position="95"/>
    </location>
</feature>
<feature type="transmembrane region" description="Helical" evidence="8">
    <location>
        <begin position="305"/>
        <end position="327"/>
    </location>
</feature>
<name>A0A9X1VEJ3_9BACL</name>